<accession>A0ACA9UDV5</accession>
<evidence type="ECO:0000313" key="2">
    <source>
        <dbReference type="Proteomes" id="UP000836387"/>
    </source>
</evidence>
<evidence type="ECO:0000313" key="1">
    <source>
        <dbReference type="EMBL" id="CAG9951534.1"/>
    </source>
</evidence>
<gene>
    <name evidence="1" type="ORF">CRV2_00016373</name>
</gene>
<proteinExistence type="predicted"/>
<reference evidence="1" key="2">
    <citation type="submission" date="2021-10" db="EMBL/GenBank/DDBJ databases">
        <authorList>
            <person name="Piombo E."/>
        </authorList>
    </citation>
    <scope>NUCLEOTIDE SEQUENCE</scope>
</reference>
<dbReference type="EMBL" id="CADEHS020000345">
    <property type="protein sequence ID" value="CAG9951534.1"/>
    <property type="molecule type" value="Genomic_DNA"/>
</dbReference>
<sequence>MDTKPPAEEGPANAQHLAPFRLVGNGKGLEPFVLTPEQERQMHDGATQVKPRRELMRWYFEQKLGALQDSMDYVWMCTTRQFWLNLLNKGHTRVSRDSMLREIDAKVWDILAEFFTAESPLLPEYPFGKVPAHDESAPMSQEFDKMREKMTLPLVPDGSRTCAPPIPPRDLEIEEFQDWIVENGLWGIVTIDTTNKYSNPLPPPVQKPQTFASVAAASTGNNQIEKAATVGANTGTTSVGNQKFTVVVRNKPRKGCSEKVKVLWEDYALFECAKCPSELLPGPFQVIVPHVPELFQLPQGQEVIRCNPNSRAIVRRQHYTDIPHRNSKTVVHRYAFGPDLNDGDIQDIDQQTANSLIGLWRITLNWALAVWSGNMIRFEEWLEMTTQNIHPLLNGHEWGAYLDLIEVSYKYDLGSQDGLIKRTTAIKAFFKPIEKTRETLSREVAKIQQNKQRSYTDRVNDMAELVFKDQGRLPKLGTNSPLKQHLLTTMWVISQSNTESPSGSSVSDEKDMWPTVLRVSKVVLKRIANENVRKPKTDPDVEPGANPETSARPRAAAPPVFSFWANTHLPSKK</sequence>
<reference evidence="1" key="1">
    <citation type="submission" date="2020-04" db="EMBL/GenBank/DDBJ databases">
        <authorList>
            <person name="Broberg M."/>
        </authorList>
    </citation>
    <scope>NUCLEOTIDE SEQUENCE</scope>
</reference>
<protein>
    <submittedName>
        <fullName evidence="1">Uncharacterized protein</fullName>
    </submittedName>
</protein>
<keyword evidence="2" id="KW-1185">Reference proteome</keyword>
<comment type="caution">
    <text evidence="1">The sequence shown here is derived from an EMBL/GenBank/DDBJ whole genome shotgun (WGS) entry which is preliminary data.</text>
</comment>
<dbReference type="Proteomes" id="UP000836387">
    <property type="component" value="Unassembled WGS sequence"/>
</dbReference>
<organism evidence="1 2">
    <name type="scientific">Clonostachys rosea f. rosea IK726</name>
    <dbReference type="NCBI Taxonomy" id="1349383"/>
    <lineage>
        <taxon>Eukaryota</taxon>
        <taxon>Fungi</taxon>
        <taxon>Dikarya</taxon>
        <taxon>Ascomycota</taxon>
        <taxon>Pezizomycotina</taxon>
        <taxon>Sordariomycetes</taxon>
        <taxon>Hypocreomycetidae</taxon>
        <taxon>Hypocreales</taxon>
        <taxon>Bionectriaceae</taxon>
        <taxon>Clonostachys</taxon>
    </lineage>
</organism>
<name>A0ACA9UDV5_BIOOC</name>